<gene>
    <name evidence="5" type="ORF">ASCRUDRAFT_6967</name>
</gene>
<dbReference type="InterPro" id="IPR044215">
    <property type="entry name" value="PIG-H"/>
</dbReference>
<organism evidence="5 6">
    <name type="scientific">Ascoidea rubescens DSM 1968</name>
    <dbReference type="NCBI Taxonomy" id="1344418"/>
    <lineage>
        <taxon>Eukaryota</taxon>
        <taxon>Fungi</taxon>
        <taxon>Dikarya</taxon>
        <taxon>Ascomycota</taxon>
        <taxon>Saccharomycotina</taxon>
        <taxon>Saccharomycetes</taxon>
        <taxon>Ascoideaceae</taxon>
        <taxon>Ascoidea</taxon>
    </lineage>
</organism>
<dbReference type="RefSeq" id="XP_020048686.1">
    <property type="nucleotide sequence ID" value="XM_020191696.1"/>
</dbReference>
<dbReference type="PANTHER" id="PTHR15231:SF1">
    <property type="entry name" value="PHOSPHATIDYLINOSITOL N-ACETYLGLUCOSAMINYLTRANSFERASE SUBUNIT H"/>
    <property type="match status" value="1"/>
</dbReference>
<comment type="pathway">
    <text evidence="1">Glycolipid biosynthesis; glycosylphosphatidylinositol-anchor biosynthesis.</text>
</comment>
<dbReference type="InterPro" id="IPR019328">
    <property type="entry name" value="PIGH-H_dom"/>
</dbReference>
<reference evidence="6" key="1">
    <citation type="submission" date="2016-05" db="EMBL/GenBank/DDBJ databases">
        <title>Comparative genomics of biotechnologically important yeasts.</title>
        <authorList>
            <consortium name="DOE Joint Genome Institute"/>
            <person name="Riley R."/>
            <person name="Haridas S."/>
            <person name="Wolfe K.H."/>
            <person name="Lopes M.R."/>
            <person name="Hittinger C.T."/>
            <person name="Goker M."/>
            <person name="Salamov A."/>
            <person name="Wisecaver J."/>
            <person name="Long T.M."/>
            <person name="Aerts A.L."/>
            <person name="Barry K."/>
            <person name="Choi C."/>
            <person name="Clum A."/>
            <person name="Coughlan A.Y."/>
            <person name="Deshpande S."/>
            <person name="Douglass A.P."/>
            <person name="Hanson S.J."/>
            <person name="Klenk H.-P."/>
            <person name="Labutti K."/>
            <person name="Lapidus A."/>
            <person name="Lindquist E."/>
            <person name="Lipzen A."/>
            <person name="Meier-Kolthoff J.P."/>
            <person name="Ohm R.A."/>
            <person name="Otillar R.P."/>
            <person name="Pangilinan J."/>
            <person name="Peng Y."/>
            <person name="Rokas A."/>
            <person name="Rosa C.A."/>
            <person name="Scheuner C."/>
            <person name="Sibirny A.A."/>
            <person name="Slot J.C."/>
            <person name="Stielow J.B."/>
            <person name="Sun H."/>
            <person name="Kurtzman C.P."/>
            <person name="Blackwell M."/>
            <person name="Grigoriev I.V."/>
            <person name="Jeffries T.W."/>
        </authorList>
    </citation>
    <scope>NUCLEOTIDE SEQUENCE [LARGE SCALE GENOMIC DNA]</scope>
    <source>
        <strain evidence="6">DSM 1968</strain>
    </source>
</reference>
<dbReference type="Pfam" id="PF10181">
    <property type="entry name" value="PIG-H"/>
    <property type="match status" value="1"/>
</dbReference>
<evidence type="ECO:0000256" key="3">
    <source>
        <dbReference type="SAM" id="Phobius"/>
    </source>
</evidence>
<evidence type="ECO:0000313" key="6">
    <source>
        <dbReference type="Proteomes" id="UP000095038"/>
    </source>
</evidence>
<keyword evidence="3" id="KW-0472">Membrane</keyword>
<dbReference type="PANTHER" id="PTHR15231">
    <property type="entry name" value="PHOSPHATIDYLINOSITOL N-ACETYLGLUCOSAMINYLTRANSFERASE SUBUNIT H"/>
    <property type="match status" value="1"/>
</dbReference>
<comment type="similarity">
    <text evidence="2">Belongs to the PIGH family.</text>
</comment>
<dbReference type="FunCoup" id="A0A1D2VLA0">
    <property type="interactions" value="87"/>
</dbReference>
<dbReference type="STRING" id="1344418.A0A1D2VLA0"/>
<evidence type="ECO:0000313" key="5">
    <source>
        <dbReference type="EMBL" id="ODV62379.1"/>
    </source>
</evidence>
<name>A0A1D2VLA0_9ASCO</name>
<evidence type="ECO:0000259" key="4">
    <source>
        <dbReference type="Pfam" id="PF10181"/>
    </source>
</evidence>
<dbReference type="EMBL" id="KV454477">
    <property type="protein sequence ID" value="ODV62379.1"/>
    <property type="molecule type" value="Genomic_DNA"/>
</dbReference>
<dbReference type="GeneID" id="30965332"/>
<protein>
    <recommendedName>
        <fullName evidence="4">Phosphatidylinositol N-acetylglucosaminyltransferase subunit H conserved domain-containing protein</fullName>
    </recommendedName>
</protein>
<dbReference type="UniPathway" id="UPA00196"/>
<dbReference type="InParanoid" id="A0A1D2VLA0"/>
<accession>A0A1D2VLA0</accession>
<dbReference type="OrthoDB" id="4096232at2759"/>
<feature type="transmembrane region" description="Helical" evidence="3">
    <location>
        <begin position="92"/>
        <end position="111"/>
    </location>
</feature>
<evidence type="ECO:0000256" key="1">
    <source>
        <dbReference type="ARBA" id="ARBA00004687"/>
    </source>
</evidence>
<dbReference type="GO" id="GO:0000506">
    <property type="term" value="C:glycosylphosphatidylinositol-N-acetylglucosaminyltransferase (GPI-GnT) complex"/>
    <property type="evidence" value="ECO:0007669"/>
    <property type="project" value="InterPro"/>
</dbReference>
<dbReference type="AlphaFoldDB" id="A0A1D2VLA0"/>
<evidence type="ECO:0000256" key="2">
    <source>
        <dbReference type="ARBA" id="ARBA00009610"/>
    </source>
</evidence>
<proteinExistence type="inferred from homology"/>
<sequence length="253" mass="28982">MGGLKNYELIIKPAINYKSVKEVNEIDAVQFTIVKRSQIPTFLKIVSILISILISILFVLYVLDSSVITATRKSSGNSTNDISIIELAKAKLGLKGCLVLICVIFTHNYLFCIIFEGELKESLLVLKNIGVQSTTFKKNMIWFLPITKRDKFIPIDKIQDVIIHEGFEGFEVIFYLILAIKDGDGDDKNNIERYNNSSKDKKAFELKQLKLEVLFGNLLPRLDKLEPIYQISRQVLFHDKYDKLQIPGYIKQF</sequence>
<feature type="transmembrane region" description="Helical" evidence="3">
    <location>
        <begin position="42"/>
        <end position="63"/>
    </location>
</feature>
<keyword evidence="6" id="KW-1185">Reference proteome</keyword>
<dbReference type="Proteomes" id="UP000095038">
    <property type="component" value="Unassembled WGS sequence"/>
</dbReference>
<keyword evidence="3" id="KW-1133">Transmembrane helix</keyword>
<keyword evidence="3" id="KW-0812">Transmembrane</keyword>
<dbReference type="GO" id="GO:0006506">
    <property type="term" value="P:GPI anchor biosynthetic process"/>
    <property type="evidence" value="ECO:0007669"/>
    <property type="project" value="UniProtKB-UniPathway"/>
</dbReference>
<feature type="domain" description="Phosphatidylinositol N-acetylglucosaminyltransferase subunit H conserved" evidence="4">
    <location>
        <begin position="122"/>
        <end position="184"/>
    </location>
</feature>